<keyword evidence="3" id="KW-1185">Reference proteome</keyword>
<evidence type="ECO:0000313" key="3">
    <source>
        <dbReference type="Proteomes" id="UP000054396"/>
    </source>
</evidence>
<dbReference type="InterPro" id="IPR047121">
    <property type="entry name" value="YjiB-like"/>
</dbReference>
<dbReference type="SUPFAM" id="SSF51182">
    <property type="entry name" value="RmlC-like cupins"/>
    <property type="match status" value="1"/>
</dbReference>
<dbReference type="Proteomes" id="UP000054396">
    <property type="component" value="Unassembled WGS sequence"/>
</dbReference>
<reference evidence="2 3" key="1">
    <citation type="submission" date="2015-12" db="EMBL/GenBank/DDBJ databases">
        <authorList>
            <person name="Shamseldin A."/>
            <person name="Moawad H."/>
            <person name="Abd El-Rahim W.M."/>
            <person name="Sadowsky M.J."/>
        </authorList>
    </citation>
    <scope>NUCLEOTIDE SEQUENCE [LARGE SCALE GENOMIC DNA]</scope>
    <source>
        <strain evidence="2 3">SJ5A-1</strain>
    </source>
</reference>
<name>A0A0W7WKP0_9RHOB</name>
<gene>
    <name evidence="2" type="ORF">AVJ23_08300</name>
</gene>
<dbReference type="InterPro" id="IPR014710">
    <property type="entry name" value="RmlC-like_jellyroll"/>
</dbReference>
<accession>A0A0W7WKP0</accession>
<dbReference type="EMBL" id="LPXO01000004">
    <property type="protein sequence ID" value="KUF11048.1"/>
    <property type="molecule type" value="Genomic_DNA"/>
</dbReference>
<evidence type="ECO:0000313" key="2">
    <source>
        <dbReference type="EMBL" id="KUF11048.1"/>
    </source>
</evidence>
<feature type="domain" description="Cupin type-2" evidence="1">
    <location>
        <begin position="57"/>
        <end position="103"/>
    </location>
</feature>
<dbReference type="InterPro" id="IPR014500">
    <property type="entry name" value="UCP019307_cupin"/>
</dbReference>
<dbReference type="Pfam" id="PF07883">
    <property type="entry name" value="Cupin_2"/>
    <property type="match status" value="1"/>
</dbReference>
<dbReference type="InterPro" id="IPR011051">
    <property type="entry name" value="RmlC_Cupin_sf"/>
</dbReference>
<evidence type="ECO:0000259" key="1">
    <source>
        <dbReference type="Pfam" id="PF07883"/>
    </source>
</evidence>
<dbReference type="CDD" id="cd02219">
    <property type="entry name" value="cupin_YjlB-like"/>
    <property type="match status" value="1"/>
</dbReference>
<comment type="caution">
    <text evidence="2">The sequence shown here is derived from an EMBL/GenBank/DDBJ whole genome shotgun (WGS) entry which is preliminary data.</text>
</comment>
<dbReference type="OrthoDB" id="9791759at2"/>
<dbReference type="Gene3D" id="2.60.120.10">
    <property type="entry name" value="Jelly Rolls"/>
    <property type="match status" value="1"/>
</dbReference>
<dbReference type="RefSeq" id="WP_058861712.1">
    <property type="nucleotide sequence ID" value="NZ_LPXO01000004.1"/>
</dbReference>
<dbReference type="PIRSF" id="PIRSF019307">
    <property type="entry name" value="UCP019307"/>
    <property type="match status" value="1"/>
</dbReference>
<organism evidence="2 3">
    <name type="scientific">Pseudoponticoccus marisrubri</name>
    <dbReference type="NCBI Taxonomy" id="1685382"/>
    <lineage>
        <taxon>Bacteria</taxon>
        <taxon>Pseudomonadati</taxon>
        <taxon>Pseudomonadota</taxon>
        <taxon>Alphaproteobacteria</taxon>
        <taxon>Rhodobacterales</taxon>
        <taxon>Roseobacteraceae</taxon>
        <taxon>Pseudoponticoccus</taxon>
    </lineage>
</organism>
<proteinExistence type="predicted"/>
<dbReference type="InterPro" id="IPR013096">
    <property type="entry name" value="Cupin_2"/>
</dbReference>
<protein>
    <submittedName>
        <fullName evidence="2">Cupin</fullName>
    </submittedName>
</protein>
<dbReference type="PANTHER" id="PTHR36448">
    <property type="entry name" value="BLR7373 PROTEIN"/>
    <property type="match status" value="1"/>
</dbReference>
<dbReference type="STRING" id="1685382.AVJ23_08300"/>
<sequence>MTIHRLDLQPGEGIPNNPSLPVLVAPGAVSGPPERICALMEANGWTGTWVWTVFDYHHFHPDAHEALVCASGTARLMLGGPGGPSLDLHPGDALLLPAGTGHKRLSQSPDFRICGAYPPGQSDYTTLREGQGGPDIAAQIAAVPLPDTDPLTGPDGPLCRLWHAPS</sequence>
<dbReference type="PANTHER" id="PTHR36448:SF2">
    <property type="entry name" value="CUPIN TYPE-1 DOMAIN-CONTAINING PROTEIN"/>
    <property type="match status" value="1"/>
</dbReference>
<dbReference type="AlphaFoldDB" id="A0A0W7WKP0"/>